<dbReference type="AlphaFoldDB" id="A0A074WX12"/>
<feature type="compositionally biased region" description="Acidic residues" evidence="1">
    <location>
        <begin position="327"/>
        <end position="348"/>
    </location>
</feature>
<dbReference type="PANTHER" id="PTHR35179:SF1">
    <property type="entry name" value="INTEGRAL MEMBRANE PROTEIN"/>
    <property type="match status" value="1"/>
</dbReference>
<gene>
    <name evidence="2" type="ORF">M436DRAFT_59723</name>
</gene>
<feature type="region of interest" description="Disordered" evidence="1">
    <location>
        <begin position="309"/>
        <end position="395"/>
    </location>
</feature>
<reference evidence="2 3" key="1">
    <citation type="journal article" date="2014" name="BMC Genomics">
        <title>Genome sequencing of four Aureobasidium pullulans varieties: biotechnological potential, stress tolerance, and description of new species.</title>
        <authorList>
            <person name="Gostin Ar C."/>
            <person name="Ohm R.A."/>
            <person name="Kogej T."/>
            <person name="Sonjak S."/>
            <person name="Turk M."/>
            <person name="Zajc J."/>
            <person name="Zalar P."/>
            <person name="Grube M."/>
            <person name="Sun H."/>
            <person name="Han J."/>
            <person name="Sharma A."/>
            <person name="Chiniquy J."/>
            <person name="Ngan C.Y."/>
            <person name="Lipzen A."/>
            <person name="Barry K."/>
            <person name="Grigoriev I.V."/>
            <person name="Gunde-Cimerman N."/>
        </authorList>
    </citation>
    <scope>NUCLEOTIDE SEQUENCE [LARGE SCALE GENOMIC DNA]</scope>
    <source>
        <strain evidence="2 3">CBS 147.97</strain>
    </source>
</reference>
<name>A0A074WX12_9PEZI</name>
<accession>A0A074WX12</accession>
<organism evidence="2 3">
    <name type="scientific">Aureobasidium namibiae CBS 147.97</name>
    <dbReference type="NCBI Taxonomy" id="1043004"/>
    <lineage>
        <taxon>Eukaryota</taxon>
        <taxon>Fungi</taxon>
        <taxon>Dikarya</taxon>
        <taxon>Ascomycota</taxon>
        <taxon>Pezizomycotina</taxon>
        <taxon>Dothideomycetes</taxon>
        <taxon>Dothideomycetidae</taxon>
        <taxon>Dothideales</taxon>
        <taxon>Saccotheciaceae</taxon>
        <taxon>Aureobasidium</taxon>
    </lineage>
</organism>
<protein>
    <submittedName>
        <fullName evidence="2">Uncharacterized protein</fullName>
    </submittedName>
</protein>
<feature type="region of interest" description="Disordered" evidence="1">
    <location>
        <begin position="1"/>
        <end position="53"/>
    </location>
</feature>
<dbReference type="SUPFAM" id="SSF46934">
    <property type="entry name" value="UBA-like"/>
    <property type="match status" value="1"/>
</dbReference>
<dbReference type="EMBL" id="KL584702">
    <property type="protein sequence ID" value="KEQ77765.1"/>
    <property type="molecule type" value="Genomic_DNA"/>
</dbReference>
<keyword evidence="3" id="KW-1185">Reference proteome</keyword>
<dbReference type="PANTHER" id="PTHR35179">
    <property type="entry name" value="PROTEIN CBG02620"/>
    <property type="match status" value="1"/>
</dbReference>
<dbReference type="STRING" id="1043004.A0A074WX12"/>
<proteinExistence type="predicted"/>
<feature type="compositionally biased region" description="Low complexity" evidence="1">
    <location>
        <begin position="1"/>
        <end position="11"/>
    </location>
</feature>
<dbReference type="Gene3D" id="1.10.8.10">
    <property type="entry name" value="DNA helicase RuvA subunit, C-terminal domain"/>
    <property type="match status" value="1"/>
</dbReference>
<sequence>MAAAAAEEALANPSPHPDSIRDDDDDHNGGEEHTYPVQRPNKPEPDVPEDSERSPIVQHIKYLEQYPIAQFCSIAGVDCEVAQKYLDMAGGEFKRALDLYHDSQNDCKGVLLARFVTKTKATLDEAKYCLKYCKKDYEKALRFYAATQKHSIQSVKSIFKHDEEQREHLRKAIQSENAKGVPHSALFTLRCATEKSALASTNLPNDQLVRLWITRIPGVITAYYDAKATVSSITYTDIRPQIRRWEGENQETLVKLSALLEDLKDTVRKNQKMILSVVAKDKLEVRKASSVEYDVLSTYHKIHWLHHTREDDDDDDDEDGGTPSSDDVSEEYEDEDEDEDEESEEESEAGSSVTSSDWGEEGSGEGPSEGASGDIDKGNDGGKDIECDDGENMKE</sequence>
<dbReference type="CDD" id="cd14348">
    <property type="entry name" value="UBA_p47"/>
    <property type="match status" value="1"/>
</dbReference>
<dbReference type="Pfam" id="PF14555">
    <property type="entry name" value="UBA_4"/>
    <property type="match status" value="1"/>
</dbReference>
<dbReference type="GeneID" id="25412863"/>
<dbReference type="RefSeq" id="XP_013432086.1">
    <property type="nucleotide sequence ID" value="XM_013576632.1"/>
</dbReference>
<feature type="compositionally biased region" description="Basic and acidic residues" evidence="1">
    <location>
        <begin position="41"/>
        <end position="53"/>
    </location>
</feature>
<dbReference type="OrthoDB" id="5393654at2759"/>
<evidence type="ECO:0000313" key="3">
    <source>
        <dbReference type="Proteomes" id="UP000027730"/>
    </source>
</evidence>
<evidence type="ECO:0000256" key="1">
    <source>
        <dbReference type="SAM" id="MobiDB-lite"/>
    </source>
</evidence>
<dbReference type="Proteomes" id="UP000027730">
    <property type="component" value="Unassembled WGS sequence"/>
</dbReference>
<evidence type="ECO:0000313" key="2">
    <source>
        <dbReference type="EMBL" id="KEQ77765.1"/>
    </source>
</evidence>
<dbReference type="InterPro" id="IPR009060">
    <property type="entry name" value="UBA-like_sf"/>
</dbReference>
<feature type="compositionally biased region" description="Basic and acidic residues" evidence="1">
    <location>
        <begin position="374"/>
        <end position="395"/>
    </location>
</feature>
<feature type="compositionally biased region" description="Acidic residues" evidence="1">
    <location>
        <begin position="311"/>
        <end position="320"/>
    </location>
</feature>
<dbReference type="HOGENOM" id="CLU_698249_0_0_1"/>